<dbReference type="OrthoDB" id="73788at2759"/>
<evidence type="ECO:0000256" key="1">
    <source>
        <dbReference type="SAM" id="MobiDB-lite"/>
    </source>
</evidence>
<feature type="compositionally biased region" description="Basic and acidic residues" evidence="1">
    <location>
        <begin position="222"/>
        <end position="234"/>
    </location>
</feature>
<gene>
    <name evidence="2" type="ORF">N7515_005669</name>
</gene>
<evidence type="ECO:0000313" key="2">
    <source>
        <dbReference type="EMBL" id="KAJ5129630.1"/>
    </source>
</evidence>
<feature type="compositionally biased region" description="Acidic residues" evidence="1">
    <location>
        <begin position="429"/>
        <end position="440"/>
    </location>
</feature>
<feature type="compositionally biased region" description="Polar residues" evidence="1">
    <location>
        <begin position="61"/>
        <end position="76"/>
    </location>
</feature>
<feature type="compositionally biased region" description="Basic and acidic residues" evidence="1">
    <location>
        <begin position="1"/>
        <end position="15"/>
    </location>
</feature>
<accession>A0A9W9GT60</accession>
<feature type="compositionally biased region" description="Basic residues" evidence="1">
    <location>
        <begin position="16"/>
        <end position="25"/>
    </location>
</feature>
<feature type="compositionally biased region" description="Basic and acidic residues" evidence="1">
    <location>
        <begin position="177"/>
        <end position="201"/>
    </location>
</feature>
<proteinExistence type="predicted"/>
<feature type="compositionally biased region" description="Polar residues" evidence="1">
    <location>
        <begin position="273"/>
        <end position="295"/>
    </location>
</feature>
<feature type="region of interest" description="Disordered" evidence="1">
    <location>
        <begin position="652"/>
        <end position="671"/>
    </location>
</feature>
<organism evidence="2 3">
    <name type="scientific">Penicillium bovifimosum</name>
    <dbReference type="NCBI Taxonomy" id="126998"/>
    <lineage>
        <taxon>Eukaryota</taxon>
        <taxon>Fungi</taxon>
        <taxon>Dikarya</taxon>
        <taxon>Ascomycota</taxon>
        <taxon>Pezizomycotina</taxon>
        <taxon>Eurotiomycetes</taxon>
        <taxon>Eurotiomycetidae</taxon>
        <taxon>Eurotiales</taxon>
        <taxon>Aspergillaceae</taxon>
        <taxon>Penicillium</taxon>
    </lineage>
</organism>
<feature type="compositionally biased region" description="Low complexity" evidence="1">
    <location>
        <begin position="40"/>
        <end position="52"/>
    </location>
</feature>
<dbReference type="AlphaFoldDB" id="A0A9W9GT60"/>
<sequence>MKEPQRSRDPPETSRKQFRTPRRPSPRGPTTALKNTTAARNRSPESSSTSASTRKRISLPPVQSTLTQIDFVTQPSPLDDDELSYIGYHDTRNNTEGAGKRSRRDDDQDRDLDYRPVPPARSARISMFGANERARDTSERQQKRRSLGIASRDAARTPGPRRNETPRPSARAKGGRKALEKSTGKRDKTLTQMDFVRRYIPLDDDDDDVNMGYIQPTPQNNDRNKKTEQEDTPKPKASQTAKRTTPAKRKRRAWEEELDLSTGEPISQPAEAQDSNAGSPNRGAGTSTAPVTPQKSRMREIPSSQTPESPGLAVITSSQFRSATRSPSKQRPRNPTNNPTQPIKEEPSDARQVAEESQDPGGEYLPPTTKFGSRSIHNRSSPPVPTTIDEQFPSSAPPTQSSSQGIPSEGDTTARNGLTKRNRTVVYETDAESDYGDFDDSLSTLSLTPSQTRTPRPSGPQASAQVTQNIPDSPKDGSQELPRANVRSSPDLDDVPTSEGPMSDASICYRRMHAATQFPHEPIPVLNTQKMSELFPQEGSIQYSKPEPSGPVQKQVPGPFLQTQTQSQTQSQTQMQSQEGDKESTDMVPESSPIRGRESTQGESSFQRPPVPGSEVQVESSQAVDRDPSWQGLILSRSQLLTSSVMESIPLPNFLMGSQESVGSPYSLPEG</sequence>
<dbReference type="EMBL" id="JAPQKL010000005">
    <property type="protein sequence ID" value="KAJ5129630.1"/>
    <property type="molecule type" value="Genomic_DNA"/>
</dbReference>
<feature type="compositionally biased region" description="Basic and acidic residues" evidence="1">
    <location>
        <begin position="103"/>
        <end position="114"/>
    </location>
</feature>
<feature type="compositionally biased region" description="Basic and acidic residues" evidence="1">
    <location>
        <begin position="343"/>
        <end position="354"/>
    </location>
</feature>
<feature type="compositionally biased region" description="Low complexity" evidence="1">
    <location>
        <begin position="333"/>
        <end position="342"/>
    </location>
</feature>
<dbReference type="Proteomes" id="UP001149079">
    <property type="component" value="Unassembled WGS sequence"/>
</dbReference>
<keyword evidence="3" id="KW-1185">Reference proteome</keyword>
<feature type="region of interest" description="Disordered" evidence="1">
    <location>
        <begin position="520"/>
        <end position="630"/>
    </location>
</feature>
<comment type="caution">
    <text evidence="2">The sequence shown here is derived from an EMBL/GenBank/DDBJ whole genome shotgun (WGS) entry which is preliminary data.</text>
</comment>
<evidence type="ECO:0000313" key="3">
    <source>
        <dbReference type="Proteomes" id="UP001149079"/>
    </source>
</evidence>
<dbReference type="RefSeq" id="XP_056520009.1">
    <property type="nucleotide sequence ID" value="XM_056666413.1"/>
</dbReference>
<protein>
    <submittedName>
        <fullName evidence="2">Uncharacterized protein</fullName>
    </submittedName>
</protein>
<feature type="compositionally biased region" description="Low complexity" evidence="1">
    <location>
        <begin position="391"/>
        <end position="404"/>
    </location>
</feature>
<reference evidence="2" key="1">
    <citation type="submission" date="2022-11" db="EMBL/GenBank/DDBJ databases">
        <authorList>
            <person name="Petersen C."/>
        </authorList>
    </citation>
    <scope>NUCLEOTIDE SEQUENCE</scope>
    <source>
        <strain evidence="2">IBT 22155</strain>
    </source>
</reference>
<feature type="compositionally biased region" description="Polar residues" evidence="1">
    <location>
        <begin position="315"/>
        <end position="329"/>
    </location>
</feature>
<feature type="region of interest" description="Disordered" evidence="1">
    <location>
        <begin position="1"/>
        <end position="508"/>
    </location>
</feature>
<feature type="compositionally biased region" description="Basic and acidic residues" evidence="1">
    <location>
        <begin position="132"/>
        <end position="141"/>
    </location>
</feature>
<feature type="compositionally biased region" description="Polar residues" evidence="1">
    <location>
        <begin position="460"/>
        <end position="471"/>
    </location>
</feature>
<feature type="compositionally biased region" description="Low complexity" evidence="1">
    <location>
        <begin position="562"/>
        <end position="578"/>
    </location>
</feature>
<reference evidence="2" key="2">
    <citation type="journal article" date="2023" name="IMA Fungus">
        <title>Comparative genomic study of the Penicillium genus elucidates a diverse pangenome and 15 lateral gene transfer events.</title>
        <authorList>
            <person name="Petersen C."/>
            <person name="Sorensen T."/>
            <person name="Nielsen M.R."/>
            <person name="Sondergaard T.E."/>
            <person name="Sorensen J.L."/>
            <person name="Fitzpatrick D.A."/>
            <person name="Frisvad J.C."/>
            <person name="Nielsen K.L."/>
        </authorList>
    </citation>
    <scope>NUCLEOTIDE SEQUENCE</scope>
    <source>
        <strain evidence="2">IBT 22155</strain>
    </source>
</reference>
<feature type="compositionally biased region" description="Low complexity" evidence="1">
    <location>
        <begin position="441"/>
        <end position="454"/>
    </location>
</feature>
<dbReference type="GeneID" id="81405583"/>
<name>A0A9W9GT60_9EURO</name>